<dbReference type="InterPro" id="IPR032816">
    <property type="entry name" value="VTT_dom"/>
</dbReference>
<evidence type="ECO:0000256" key="4">
    <source>
        <dbReference type="ARBA" id="ARBA00022989"/>
    </source>
</evidence>
<dbReference type="AlphaFoldDB" id="A0A1F5YS14"/>
<dbReference type="PANTHER" id="PTHR12677">
    <property type="entry name" value="GOLGI APPARATUS MEMBRANE PROTEIN TVP38-RELATED"/>
    <property type="match status" value="1"/>
</dbReference>
<evidence type="ECO:0000256" key="3">
    <source>
        <dbReference type="ARBA" id="ARBA00022692"/>
    </source>
</evidence>
<feature type="transmembrane region" description="Helical" evidence="6">
    <location>
        <begin position="88"/>
        <end position="107"/>
    </location>
</feature>
<keyword evidence="5 6" id="KW-0472">Membrane</keyword>
<evidence type="ECO:0000256" key="6">
    <source>
        <dbReference type="RuleBase" id="RU366058"/>
    </source>
</evidence>
<comment type="similarity">
    <text evidence="6">Belongs to the TVP38/TMEM64 family.</text>
</comment>
<dbReference type="EMBL" id="MFJA01000046">
    <property type="protein sequence ID" value="OGG02905.1"/>
    <property type="molecule type" value="Genomic_DNA"/>
</dbReference>
<keyword evidence="3 6" id="KW-0812">Transmembrane</keyword>
<dbReference type="PANTHER" id="PTHR12677:SF59">
    <property type="entry name" value="GOLGI APPARATUS MEMBRANE PROTEIN TVP38-RELATED"/>
    <property type="match status" value="1"/>
</dbReference>
<proteinExistence type="inferred from homology"/>
<evidence type="ECO:0000256" key="1">
    <source>
        <dbReference type="ARBA" id="ARBA00004651"/>
    </source>
</evidence>
<reference evidence="8 9" key="1">
    <citation type="journal article" date="2016" name="Nat. Commun.">
        <title>Thousands of microbial genomes shed light on interconnected biogeochemical processes in an aquifer system.</title>
        <authorList>
            <person name="Anantharaman K."/>
            <person name="Brown C.T."/>
            <person name="Hug L.A."/>
            <person name="Sharon I."/>
            <person name="Castelle C.J."/>
            <person name="Probst A.J."/>
            <person name="Thomas B.C."/>
            <person name="Singh A."/>
            <person name="Wilkins M.J."/>
            <person name="Karaoz U."/>
            <person name="Brodie E.L."/>
            <person name="Williams K.H."/>
            <person name="Hubbard S.S."/>
            <person name="Banfield J.F."/>
        </authorList>
    </citation>
    <scope>NUCLEOTIDE SEQUENCE [LARGE SCALE GENOMIC DNA]</scope>
</reference>
<keyword evidence="4 6" id="KW-1133">Transmembrane helix</keyword>
<evidence type="ECO:0000256" key="5">
    <source>
        <dbReference type="ARBA" id="ARBA00023136"/>
    </source>
</evidence>
<name>A0A1F5YS14_9BACT</name>
<dbReference type="InterPro" id="IPR015414">
    <property type="entry name" value="TMEM64"/>
</dbReference>
<evidence type="ECO:0000256" key="2">
    <source>
        <dbReference type="ARBA" id="ARBA00022475"/>
    </source>
</evidence>
<feature type="domain" description="VTT" evidence="7">
    <location>
        <begin position="3"/>
        <end position="105"/>
    </location>
</feature>
<dbReference type="Pfam" id="PF09335">
    <property type="entry name" value="VTT_dom"/>
    <property type="match status" value="1"/>
</dbReference>
<feature type="transmembrane region" description="Helical" evidence="6">
    <location>
        <begin position="6"/>
        <end position="27"/>
    </location>
</feature>
<feature type="transmembrane region" description="Helical" evidence="6">
    <location>
        <begin position="119"/>
        <end position="140"/>
    </location>
</feature>
<keyword evidence="2 6" id="KW-1003">Cell membrane</keyword>
<sequence length="148" mass="16772">MTIYGVKTGMFLLYVASLISATINFWISRKFGRKLVTKLVGEKSMKEVDEFTSVEGKQVLIISRLFGFPIFEFISYAAGLTNISFKNYFVITAIASILTNIAAYLVFRNINFQSETGIMVWIGSIVGTGLIFGFFIKSYLKKKREETR</sequence>
<protein>
    <recommendedName>
        <fullName evidence="6">TVP38/TMEM64 family membrane protein</fullName>
    </recommendedName>
</protein>
<organism evidence="8 9">
    <name type="scientific">Candidatus Gottesmanbacteria bacterium RBG_16_37_8</name>
    <dbReference type="NCBI Taxonomy" id="1798371"/>
    <lineage>
        <taxon>Bacteria</taxon>
        <taxon>Candidatus Gottesmaniibacteriota</taxon>
    </lineage>
</organism>
<evidence type="ECO:0000313" key="8">
    <source>
        <dbReference type="EMBL" id="OGG02905.1"/>
    </source>
</evidence>
<dbReference type="STRING" id="1798371.A2W14_00105"/>
<evidence type="ECO:0000259" key="7">
    <source>
        <dbReference type="Pfam" id="PF09335"/>
    </source>
</evidence>
<comment type="caution">
    <text evidence="6">Lacks conserved residue(s) required for the propagation of feature annotation.</text>
</comment>
<comment type="caution">
    <text evidence="8">The sequence shown here is derived from an EMBL/GenBank/DDBJ whole genome shotgun (WGS) entry which is preliminary data.</text>
</comment>
<accession>A0A1F5YS14</accession>
<dbReference type="GO" id="GO:0005886">
    <property type="term" value="C:plasma membrane"/>
    <property type="evidence" value="ECO:0007669"/>
    <property type="project" value="UniProtKB-SubCell"/>
</dbReference>
<gene>
    <name evidence="8" type="ORF">A2W14_00105</name>
</gene>
<comment type="subcellular location">
    <subcellularLocation>
        <location evidence="1 6">Cell membrane</location>
        <topology evidence="1 6">Multi-pass membrane protein</topology>
    </subcellularLocation>
</comment>
<evidence type="ECO:0000313" key="9">
    <source>
        <dbReference type="Proteomes" id="UP000176665"/>
    </source>
</evidence>
<dbReference type="Proteomes" id="UP000176665">
    <property type="component" value="Unassembled WGS sequence"/>
</dbReference>